<proteinExistence type="predicted"/>
<organism evidence="1 2">
    <name type="scientific">Leucogyrophana mollusca</name>
    <dbReference type="NCBI Taxonomy" id="85980"/>
    <lineage>
        <taxon>Eukaryota</taxon>
        <taxon>Fungi</taxon>
        <taxon>Dikarya</taxon>
        <taxon>Basidiomycota</taxon>
        <taxon>Agaricomycotina</taxon>
        <taxon>Agaricomycetes</taxon>
        <taxon>Agaricomycetidae</taxon>
        <taxon>Boletales</taxon>
        <taxon>Boletales incertae sedis</taxon>
        <taxon>Leucogyrophana</taxon>
    </lineage>
</organism>
<dbReference type="Proteomes" id="UP000790709">
    <property type="component" value="Unassembled WGS sequence"/>
</dbReference>
<name>A0ACB8BE95_9AGAM</name>
<gene>
    <name evidence="1" type="ORF">BV22DRAFT_1130053</name>
</gene>
<keyword evidence="2" id="KW-1185">Reference proteome</keyword>
<comment type="caution">
    <text evidence="1">The sequence shown here is derived from an EMBL/GenBank/DDBJ whole genome shotgun (WGS) entry which is preliminary data.</text>
</comment>
<protein>
    <submittedName>
        <fullName evidence="1">Uncharacterized protein</fullName>
    </submittedName>
</protein>
<dbReference type="EMBL" id="MU266432">
    <property type="protein sequence ID" value="KAH7924141.1"/>
    <property type="molecule type" value="Genomic_DNA"/>
</dbReference>
<sequence>MAQLSSGSYIIKSTALAGQGNFIGRDEDGSFAPKKVFGLPYGVEAPVWDLQVLPSGSIRLKIGGAGLNERNGRLWALLMDGDGEEWIIAYHKYHDAYTIQRVDGTGWVSVPTVPCAQIEIRPLVFAPSDPPYFPANELWKFIRV</sequence>
<reference evidence="1" key="1">
    <citation type="journal article" date="2021" name="New Phytol.">
        <title>Evolutionary innovations through gain and loss of genes in the ectomycorrhizal Boletales.</title>
        <authorList>
            <person name="Wu G."/>
            <person name="Miyauchi S."/>
            <person name="Morin E."/>
            <person name="Kuo A."/>
            <person name="Drula E."/>
            <person name="Varga T."/>
            <person name="Kohler A."/>
            <person name="Feng B."/>
            <person name="Cao Y."/>
            <person name="Lipzen A."/>
            <person name="Daum C."/>
            <person name="Hundley H."/>
            <person name="Pangilinan J."/>
            <person name="Johnson J."/>
            <person name="Barry K."/>
            <person name="LaButti K."/>
            <person name="Ng V."/>
            <person name="Ahrendt S."/>
            <person name="Min B."/>
            <person name="Choi I.G."/>
            <person name="Park H."/>
            <person name="Plett J.M."/>
            <person name="Magnuson J."/>
            <person name="Spatafora J.W."/>
            <person name="Nagy L.G."/>
            <person name="Henrissat B."/>
            <person name="Grigoriev I.V."/>
            <person name="Yang Z.L."/>
            <person name="Xu J."/>
            <person name="Martin F.M."/>
        </authorList>
    </citation>
    <scope>NUCLEOTIDE SEQUENCE</scope>
    <source>
        <strain evidence="1">KUC20120723A-06</strain>
    </source>
</reference>
<accession>A0ACB8BE95</accession>
<evidence type="ECO:0000313" key="1">
    <source>
        <dbReference type="EMBL" id="KAH7924141.1"/>
    </source>
</evidence>
<evidence type="ECO:0000313" key="2">
    <source>
        <dbReference type="Proteomes" id="UP000790709"/>
    </source>
</evidence>